<protein>
    <recommendedName>
        <fullName evidence="3">Carboxylic ester hydrolase</fullName>
        <ecNumber evidence="3">3.1.1.-</ecNumber>
    </recommendedName>
</protein>
<dbReference type="STRING" id="236234.A0A1J9S375"/>
<dbReference type="SUPFAM" id="SSF53474">
    <property type="entry name" value="alpha/beta-Hydrolases"/>
    <property type="match status" value="1"/>
</dbReference>
<dbReference type="PROSITE" id="PS00122">
    <property type="entry name" value="CARBOXYLESTERASE_B_1"/>
    <property type="match status" value="1"/>
</dbReference>
<dbReference type="Proteomes" id="UP000183809">
    <property type="component" value="Unassembled WGS sequence"/>
</dbReference>
<dbReference type="GeneID" id="31013513"/>
<evidence type="ECO:0000256" key="1">
    <source>
        <dbReference type="ARBA" id="ARBA00005964"/>
    </source>
</evidence>
<keyword evidence="3" id="KW-0732">Signal</keyword>
<sequence length="555" mass="59915">MGFFPLLAGLIAVPALAAGASLPRVASQYPTVNTTYGYVRGTGSEYRDGITVYKGIPFAAPPTGSNRWKAPSAPEPWTDVLEATEFGPQCAQSYSSAGIFSTGKNTTSEDCLYLNVWHPTYNSTSDLSSKNLPVYVWIYGGRFSGGSGDVKTYDGSGLASKDIIVVTMNYRLGAFGFLAHPDLSAEADAHNSSGNYGILDQQAALRWVHDNIAHFGGNPDQITVGGQSAGSASALDMMWSPLSKSLISGVIAESGARGTHDPLTGGAATSYRTKDEAEASGVEFLKTLNVSSIDELRSVSTQTLIDNGNENDSTYEGTVFLNVTAAFMEPPLWRPVVDGYVLPHGYGESLALNSHADVPIMTGNNKDESGASTTTSVSAADYATNYGAMFRNFSSEYFALYPGGNATQASASSDALFRDLSRIGTWRWSADWAAGGAKSNVYTYYFTHGPPENEEAGAYHGAELWYAMNNIPYAAYDNATWSAEDYEIESKMSAYWANFIKTGDPNGDGLATWEPSTEDKKQTMWLGDKWGTGPISEVEERISFIERWYSTLHEW</sequence>
<reference evidence="5 6" key="1">
    <citation type="submission" date="2016-10" db="EMBL/GenBank/DDBJ databases">
        <title>Proteomics and genomics reveal pathogen-plant mechanisms compatible with a hemibiotrophic lifestyle of Diplodia corticola.</title>
        <authorList>
            <person name="Fernandes I."/>
            <person name="De Jonge R."/>
            <person name="Van De Peer Y."/>
            <person name="Devreese B."/>
            <person name="Alves A."/>
            <person name="Esteves A.C."/>
        </authorList>
    </citation>
    <scope>NUCLEOTIDE SEQUENCE [LARGE SCALE GENOMIC DNA]</scope>
    <source>
        <strain evidence="5 6">CBS 112549</strain>
    </source>
</reference>
<accession>A0A1J9S375</accession>
<keyword evidence="2 3" id="KW-0378">Hydrolase</keyword>
<dbReference type="InterPro" id="IPR050309">
    <property type="entry name" value="Type-B_Carboxylest/Lipase"/>
</dbReference>
<gene>
    <name evidence="5" type="ORF">BKCO1_25000145</name>
</gene>
<dbReference type="InterPro" id="IPR002018">
    <property type="entry name" value="CarbesteraseB"/>
</dbReference>
<dbReference type="EMBL" id="MNUE01000025">
    <property type="protein sequence ID" value="OJD34077.1"/>
    <property type="molecule type" value="Genomic_DNA"/>
</dbReference>
<evidence type="ECO:0000256" key="3">
    <source>
        <dbReference type="RuleBase" id="RU361235"/>
    </source>
</evidence>
<dbReference type="PANTHER" id="PTHR11559">
    <property type="entry name" value="CARBOXYLESTERASE"/>
    <property type="match status" value="1"/>
</dbReference>
<dbReference type="InterPro" id="IPR029058">
    <property type="entry name" value="AB_hydrolase_fold"/>
</dbReference>
<evidence type="ECO:0000259" key="4">
    <source>
        <dbReference type="Pfam" id="PF00135"/>
    </source>
</evidence>
<name>A0A1J9S375_9PEZI</name>
<dbReference type="Gene3D" id="3.40.50.1820">
    <property type="entry name" value="alpha/beta hydrolase"/>
    <property type="match status" value="1"/>
</dbReference>
<comment type="similarity">
    <text evidence="1 3">Belongs to the type-B carboxylesterase/lipase family.</text>
</comment>
<organism evidence="5 6">
    <name type="scientific">Diplodia corticola</name>
    <dbReference type="NCBI Taxonomy" id="236234"/>
    <lineage>
        <taxon>Eukaryota</taxon>
        <taxon>Fungi</taxon>
        <taxon>Dikarya</taxon>
        <taxon>Ascomycota</taxon>
        <taxon>Pezizomycotina</taxon>
        <taxon>Dothideomycetes</taxon>
        <taxon>Dothideomycetes incertae sedis</taxon>
        <taxon>Botryosphaeriales</taxon>
        <taxon>Botryosphaeriaceae</taxon>
        <taxon>Diplodia</taxon>
    </lineage>
</organism>
<dbReference type="PROSITE" id="PS00941">
    <property type="entry name" value="CARBOXYLESTERASE_B_2"/>
    <property type="match status" value="1"/>
</dbReference>
<dbReference type="EC" id="3.1.1.-" evidence="3"/>
<feature type="chain" id="PRO_5011808826" description="Carboxylic ester hydrolase" evidence="3">
    <location>
        <begin position="20"/>
        <end position="555"/>
    </location>
</feature>
<dbReference type="InterPro" id="IPR019819">
    <property type="entry name" value="Carboxylesterase_B_CS"/>
</dbReference>
<feature type="signal peptide" evidence="3">
    <location>
        <begin position="1"/>
        <end position="19"/>
    </location>
</feature>
<feature type="domain" description="Carboxylesterase type B" evidence="4">
    <location>
        <begin position="29"/>
        <end position="527"/>
    </location>
</feature>
<dbReference type="GO" id="GO:0016787">
    <property type="term" value="F:hydrolase activity"/>
    <property type="evidence" value="ECO:0007669"/>
    <property type="project" value="UniProtKB-KW"/>
</dbReference>
<proteinExistence type="inferred from homology"/>
<evidence type="ECO:0000256" key="2">
    <source>
        <dbReference type="ARBA" id="ARBA00022801"/>
    </source>
</evidence>
<dbReference type="RefSeq" id="XP_020130337.1">
    <property type="nucleotide sequence ID" value="XM_020273253.1"/>
</dbReference>
<keyword evidence="6" id="KW-1185">Reference proteome</keyword>
<dbReference type="AlphaFoldDB" id="A0A1J9S375"/>
<dbReference type="Pfam" id="PF00135">
    <property type="entry name" value="COesterase"/>
    <property type="match status" value="1"/>
</dbReference>
<dbReference type="OrthoDB" id="408631at2759"/>
<dbReference type="InterPro" id="IPR019826">
    <property type="entry name" value="Carboxylesterase_B_AS"/>
</dbReference>
<evidence type="ECO:0000313" key="5">
    <source>
        <dbReference type="EMBL" id="OJD34077.1"/>
    </source>
</evidence>
<comment type="caution">
    <text evidence="5">The sequence shown here is derived from an EMBL/GenBank/DDBJ whole genome shotgun (WGS) entry which is preliminary data.</text>
</comment>
<evidence type="ECO:0000313" key="6">
    <source>
        <dbReference type="Proteomes" id="UP000183809"/>
    </source>
</evidence>